<dbReference type="PANTHER" id="PTHR46858">
    <property type="entry name" value="OS05G0521000 PROTEIN"/>
    <property type="match status" value="1"/>
</dbReference>
<keyword evidence="1" id="KW-0479">Metal-binding</keyword>
<dbReference type="Pfam" id="PF13920">
    <property type="entry name" value="zf-C3HC4_3"/>
    <property type="match status" value="1"/>
</dbReference>
<dbReference type="SUPFAM" id="SSF57850">
    <property type="entry name" value="RING/U-box"/>
    <property type="match status" value="1"/>
</dbReference>
<protein>
    <recommendedName>
        <fullName evidence="6">RING-type domain-containing protein</fullName>
    </recommendedName>
</protein>
<feature type="domain" description="RING-type" evidence="6">
    <location>
        <begin position="198"/>
        <end position="237"/>
    </location>
</feature>
<evidence type="ECO:0000256" key="5">
    <source>
        <dbReference type="SAM" id="MobiDB-lite"/>
    </source>
</evidence>
<dbReference type="PANTHER" id="PTHR46858:SF7">
    <property type="entry name" value="RING-TYPE DOMAIN-CONTAINING PROTEIN"/>
    <property type="match status" value="1"/>
</dbReference>
<dbReference type="Proteomes" id="UP001370490">
    <property type="component" value="Unassembled WGS sequence"/>
</dbReference>
<proteinExistence type="predicted"/>
<evidence type="ECO:0000313" key="7">
    <source>
        <dbReference type="EMBL" id="KAK6930411.1"/>
    </source>
</evidence>
<accession>A0AAN8VI81</accession>
<dbReference type="InterPro" id="IPR013083">
    <property type="entry name" value="Znf_RING/FYVE/PHD"/>
</dbReference>
<comment type="caution">
    <text evidence="7">The sequence shown here is derived from an EMBL/GenBank/DDBJ whole genome shotgun (WGS) entry which is preliminary data.</text>
</comment>
<keyword evidence="8" id="KW-1185">Reference proteome</keyword>
<dbReference type="GO" id="GO:0016567">
    <property type="term" value="P:protein ubiquitination"/>
    <property type="evidence" value="ECO:0007669"/>
    <property type="project" value="TreeGrafter"/>
</dbReference>
<dbReference type="AlphaFoldDB" id="A0AAN8VI81"/>
<feature type="compositionally biased region" description="Polar residues" evidence="5">
    <location>
        <begin position="76"/>
        <end position="88"/>
    </location>
</feature>
<name>A0AAN8VI81_9MAGN</name>
<evidence type="ECO:0000256" key="4">
    <source>
        <dbReference type="PROSITE-ProRule" id="PRU00175"/>
    </source>
</evidence>
<dbReference type="GO" id="GO:0061630">
    <property type="term" value="F:ubiquitin protein ligase activity"/>
    <property type="evidence" value="ECO:0007669"/>
    <property type="project" value="TreeGrafter"/>
</dbReference>
<evidence type="ECO:0000256" key="2">
    <source>
        <dbReference type="ARBA" id="ARBA00022771"/>
    </source>
</evidence>
<keyword evidence="2 4" id="KW-0863">Zinc-finger</keyword>
<feature type="compositionally biased region" description="Polar residues" evidence="5">
    <location>
        <begin position="96"/>
        <end position="105"/>
    </location>
</feature>
<evidence type="ECO:0000256" key="3">
    <source>
        <dbReference type="ARBA" id="ARBA00022833"/>
    </source>
</evidence>
<gene>
    <name evidence="7" type="ORF">RJ641_004505</name>
</gene>
<sequence length="249" mass="26375">MLPLLSVSFVVERLYVPPYAHRIALNLLKLPNSIECLFAGVPATAPTTAEDDLELAMAINASIQSAMAERPPLPGNPQSSATDASTSLGGWDAQVSPPTKASSSGWAVDEAGPSGNSLQHVENQTNILVVSQTTTHENQDPAPAPSAPPIADAIIDDDLIHYPSINLIDSSPVDLPTPSAEKLPAESAERKDNESNSCVIRLDAPIEGACIPCGHMTGCMSCLKEIKAKKWGCPFCRAKIDQVIRLYAV</sequence>
<evidence type="ECO:0000259" key="6">
    <source>
        <dbReference type="PROSITE" id="PS50089"/>
    </source>
</evidence>
<evidence type="ECO:0000313" key="8">
    <source>
        <dbReference type="Proteomes" id="UP001370490"/>
    </source>
</evidence>
<reference evidence="7 8" key="1">
    <citation type="submission" date="2023-12" db="EMBL/GenBank/DDBJ databases">
        <title>A high-quality genome assembly for Dillenia turbinata (Dilleniales).</title>
        <authorList>
            <person name="Chanderbali A."/>
        </authorList>
    </citation>
    <scope>NUCLEOTIDE SEQUENCE [LARGE SCALE GENOMIC DNA]</scope>
    <source>
        <strain evidence="7">LSX21</strain>
        <tissue evidence="7">Leaf</tissue>
    </source>
</reference>
<organism evidence="7 8">
    <name type="scientific">Dillenia turbinata</name>
    <dbReference type="NCBI Taxonomy" id="194707"/>
    <lineage>
        <taxon>Eukaryota</taxon>
        <taxon>Viridiplantae</taxon>
        <taxon>Streptophyta</taxon>
        <taxon>Embryophyta</taxon>
        <taxon>Tracheophyta</taxon>
        <taxon>Spermatophyta</taxon>
        <taxon>Magnoliopsida</taxon>
        <taxon>eudicotyledons</taxon>
        <taxon>Gunneridae</taxon>
        <taxon>Pentapetalae</taxon>
        <taxon>Dilleniales</taxon>
        <taxon>Dilleniaceae</taxon>
        <taxon>Dillenia</taxon>
    </lineage>
</organism>
<dbReference type="InterPro" id="IPR001841">
    <property type="entry name" value="Znf_RING"/>
</dbReference>
<dbReference type="EMBL" id="JBAMMX010000012">
    <property type="protein sequence ID" value="KAK6930411.1"/>
    <property type="molecule type" value="Genomic_DNA"/>
</dbReference>
<evidence type="ECO:0000256" key="1">
    <source>
        <dbReference type="ARBA" id="ARBA00022723"/>
    </source>
</evidence>
<dbReference type="GO" id="GO:0008270">
    <property type="term" value="F:zinc ion binding"/>
    <property type="evidence" value="ECO:0007669"/>
    <property type="project" value="UniProtKB-KW"/>
</dbReference>
<dbReference type="PROSITE" id="PS50089">
    <property type="entry name" value="ZF_RING_2"/>
    <property type="match status" value="1"/>
</dbReference>
<dbReference type="Gene3D" id="3.30.40.10">
    <property type="entry name" value="Zinc/RING finger domain, C3HC4 (zinc finger)"/>
    <property type="match status" value="1"/>
</dbReference>
<keyword evidence="3" id="KW-0862">Zinc</keyword>
<feature type="region of interest" description="Disordered" evidence="5">
    <location>
        <begin position="68"/>
        <end position="118"/>
    </location>
</feature>